<evidence type="ECO:0000256" key="1">
    <source>
        <dbReference type="SAM" id="MobiDB-lite"/>
    </source>
</evidence>
<organism evidence="2 3">
    <name type="scientific">Clostridium botulinum</name>
    <dbReference type="NCBI Taxonomy" id="1491"/>
    <lineage>
        <taxon>Bacteria</taxon>
        <taxon>Bacillati</taxon>
        <taxon>Bacillota</taxon>
        <taxon>Clostridia</taxon>
        <taxon>Eubacteriales</taxon>
        <taxon>Clostridiaceae</taxon>
        <taxon>Clostridium</taxon>
    </lineage>
</organism>
<evidence type="ECO:0000313" key="2">
    <source>
        <dbReference type="EMBL" id="NEZ90774.1"/>
    </source>
</evidence>
<feature type="region of interest" description="Disordered" evidence="1">
    <location>
        <begin position="1"/>
        <end position="22"/>
    </location>
</feature>
<dbReference type="Proteomes" id="UP000473887">
    <property type="component" value="Unassembled WGS sequence"/>
</dbReference>
<proteinExistence type="predicted"/>
<comment type="caution">
    <text evidence="2">The sequence shown here is derived from an EMBL/GenBank/DDBJ whole genome shotgun (WGS) entry which is preliminary data.</text>
</comment>
<reference evidence="2 3" key="1">
    <citation type="submission" date="2019-02" db="EMBL/GenBank/DDBJ databases">
        <title>Genome sequencing of Clostridium botulinum clinical isolates.</title>
        <authorList>
            <person name="Brunt J."/>
            <person name="Van Vliet A.H.M."/>
            <person name="Stringer S.C."/>
            <person name="Grant K.A."/>
            <person name="Carter A.C."/>
            <person name="Peck M.W."/>
        </authorList>
    </citation>
    <scope>NUCLEOTIDE SEQUENCE [LARGE SCALE GENOMIC DNA]</scope>
    <source>
        <strain evidence="2 3">H142660711</strain>
    </source>
</reference>
<dbReference type="EMBL" id="SGKC01000003">
    <property type="protein sequence ID" value="NEZ90774.1"/>
    <property type="molecule type" value="Genomic_DNA"/>
</dbReference>
<protein>
    <submittedName>
        <fullName evidence="2">Uncharacterized protein</fullName>
    </submittedName>
</protein>
<name>A0A846HXZ9_CLOBO</name>
<dbReference type="AlphaFoldDB" id="A0A846HXZ9"/>
<evidence type="ECO:0000313" key="3">
    <source>
        <dbReference type="Proteomes" id="UP000473887"/>
    </source>
</evidence>
<gene>
    <name evidence="2" type="ORF">EXM69_02145</name>
</gene>
<sequence length="45" mass="5313">MGEKNMKKEIIEKDKRENKKGDKKHDDYMAFLGMMATLDLLVIKQ</sequence>
<accession>A0A846HXZ9</accession>